<keyword evidence="5 10" id="KW-0145">Chemotaxis</keyword>
<dbReference type="PANTHER" id="PTHR35091">
    <property type="entry name" value="FLAGELLAR PROTEIN FLIL"/>
    <property type="match status" value="1"/>
</dbReference>
<evidence type="ECO:0000313" key="11">
    <source>
        <dbReference type="EMBL" id="ALI55676.1"/>
    </source>
</evidence>
<gene>
    <name evidence="11" type="ORF">IMCC12053_1729</name>
</gene>
<dbReference type="GO" id="GO:0071978">
    <property type="term" value="P:bacterial-type flagellum-dependent swarming motility"/>
    <property type="evidence" value="ECO:0007669"/>
    <property type="project" value="TreeGrafter"/>
</dbReference>
<dbReference type="Pfam" id="PF03748">
    <property type="entry name" value="FliL"/>
    <property type="match status" value="1"/>
</dbReference>
<evidence type="ECO:0000256" key="7">
    <source>
        <dbReference type="ARBA" id="ARBA00022779"/>
    </source>
</evidence>
<keyword evidence="6 10" id="KW-0812">Transmembrane</keyword>
<dbReference type="AlphaFoldDB" id="A0A0N9ZFG2"/>
<keyword evidence="11" id="KW-0282">Flagellum</keyword>
<name>A0A0N9ZFG2_9RHOB</name>
<evidence type="ECO:0000256" key="6">
    <source>
        <dbReference type="ARBA" id="ARBA00022692"/>
    </source>
</evidence>
<keyword evidence="4" id="KW-1003">Cell membrane</keyword>
<reference evidence="11 12" key="1">
    <citation type="submission" date="2015-05" db="EMBL/GenBank/DDBJ databases">
        <authorList>
            <person name="Wang D.B."/>
            <person name="Wang M."/>
        </authorList>
    </citation>
    <scope>NUCLEOTIDE SEQUENCE [LARGE SCALE GENOMIC DNA]</scope>
    <source>
        <strain evidence="11 12">IMCC 12053</strain>
    </source>
</reference>
<dbReference type="GO" id="GO:0005886">
    <property type="term" value="C:plasma membrane"/>
    <property type="evidence" value="ECO:0007669"/>
    <property type="project" value="UniProtKB-SubCell"/>
</dbReference>
<evidence type="ECO:0000256" key="10">
    <source>
        <dbReference type="RuleBase" id="RU364125"/>
    </source>
</evidence>
<dbReference type="RefSeq" id="WP_062217991.1">
    <property type="nucleotide sequence ID" value="NZ_CP012023.1"/>
</dbReference>
<dbReference type="OrthoDB" id="7619358at2"/>
<keyword evidence="7 10" id="KW-0283">Flagellar rotation</keyword>
<comment type="function">
    <text evidence="1 10">Controls the rotational direction of flagella during chemotaxis.</text>
</comment>
<comment type="subcellular location">
    <subcellularLocation>
        <location evidence="10">Cell inner membrane</location>
    </subcellularLocation>
    <subcellularLocation>
        <location evidence="2">Cell membrane</location>
        <topology evidence="2">Single-pass membrane protein</topology>
    </subcellularLocation>
</comment>
<keyword evidence="11" id="KW-0969">Cilium</keyword>
<feature type="transmembrane region" description="Helical" evidence="10">
    <location>
        <begin position="20"/>
        <end position="43"/>
    </location>
</feature>
<organism evidence="11 12">
    <name type="scientific">Celeribacter marinus</name>
    <dbReference type="NCBI Taxonomy" id="1397108"/>
    <lineage>
        <taxon>Bacteria</taxon>
        <taxon>Pseudomonadati</taxon>
        <taxon>Pseudomonadota</taxon>
        <taxon>Alphaproteobacteria</taxon>
        <taxon>Rhodobacterales</taxon>
        <taxon>Roseobacteraceae</taxon>
        <taxon>Celeribacter</taxon>
    </lineage>
</organism>
<evidence type="ECO:0000256" key="5">
    <source>
        <dbReference type="ARBA" id="ARBA00022500"/>
    </source>
</evidence>
<dbReference type="InterPro" id="IPR005503">
    <property type="entry name" value="FliL"/>
</dbReference>
<comment type="similarity">
    <text evidence="3 10">Belongs to the FliL family.</text>
</comment>
<evidence type="ECO:0000256" key="3">
    <source>
        <dbReference type="ARBA" id="ARBA00008281"/>
    </source>
</evidence>
<protein>
    <recommendedName>
        <fullName evidence="10">Flagellar protein FliL</fullName>
    </recommendedName>
</protein>
<keyword evidence="8 10" id="KW-1133">Transmembrane helix</keyword>
<keyword evidence="11" id="KW-0966">Cell projection</keyword>
<evidence type="ECO:0000256" key="9">
    <source>
        <dbReference type="ARBA" id="ARBA00023136"/>
    </source>
</evidence>
<evidence type="ECO:0000256" key="4">
    <source>
        <dbReference type="ARBA" id="ARBA00022475"/>
    </source>
</evidence>
<evidence type="ECO:0000256" key="2">
    <source>
        <dbReference type="ARBA" id="ARBA00004162"/>
    </source>
</evidence>
<dbReference type="EMBL" id="CP012023">
    <property type="protein sequence ID" value="ALI55676.1"/>
    <property type="molecule type" value="Genomic_DNA"/>
</dbReference>
<evidence type="ECO:0000256" key="8">
    <source>
        <dbReference type="ARBA" id="ARBA00022989"/>
    </source>
</evidence>
<evidence type="ECO:0000256" key="1">
    <source>
        <dbReference type="ARBA" id="ARBA00002254"/>
    </source>
</evidence>
<keyword evidence="9 10" id="KW-0472">Membrane</keyword>
<proteinExistence type="inferred from homology"/>
<dbReference type="STRING" id="1397108.IMCC12053_1729"/>
<accession>A0A0N9ZFG2</accession>
<keyword evidence="12" id="KW-1185">Reference proteome</keyword>
<sequence>MADDVPDDEEPKKKSKLPMIIGLVLMLVLGGGGFFAVYTGMLFSQETPSESHDEAEAEVVDEEPLPDVAFVPIDPLIINLDTQNGALKHLRFQAQIEVPAKYEADVTLILPRLVDILNGYLRAVDVYELEDPTALIRLRSQMLRRMKIAAGEERVRDVLIMEFVIN</sequence>
<dbReference type="Proteomes" id="UP000064920">
    <property type="component" value="Chromosome"/>
</dbReference>
<keyword evidence="10" id="KW-0997">Cell inner membrane</keyword>
<dbReference type="PANTHER" id="PTHR35091:SF2">
    <property type="entry name" value="FLAGELLAR PROTEIN FLIL"/>
    <property type="match status" value="1"/>
</dbReference>
<evidence type="ECO:0000313" key="12">
    <source>
        <dbReference type="Proteomes" id="UP000064920"/>
    </source>
</evidence>
<dbReference type="GO" id="GO:0006935">
    <property type="term" value="P:chemotaxis"/>
    <property type="evidence" value="ECO:0007669"/>
    <property type="project" value="UniProtKB-KW"/>
</dbReference>
<dbReference type="GO" id="GO:0009425">
    <property type="term" value="C:bacterial-type flagellum basal body"/>
    <property type="evidence" value="ECO:0007669"/>
    <property type="project" value="InterPro"/>
</dbReference>
<dbReference type="KEGG" id="cmar:IMCC12053_1729"/>
<dbReference type="PATRIC" id="fig|1397108.4.peg.1766"/>